<dbReference type="STRING" id="695939.SAMN00790413_06546"/>
<organism evidence="4 5">
    <name type="scientific">Deinococcus hopiensis KR-140</name>
    <dbReference type="NCBI Taxonomy" id="695939"/>
    <lineage>
        <taxon>Bacteria</taxon>
        <taxon>Thermotogati</taxon>
        <taxon>Deinococcota</taxon>
        <taxon>Deinococci</taxon>
        <taxon>Deinococcales</taxon>
        <taxon>Deinococcaceae</taxon>
        <taxon>Deinococcus</taxon>
    </lineage>
</organism>
<dbReference type="PANTHER" id="PTHR24320:SF272">
    <property type="entry name" value="NAD(P)-BINDING ROSSMANN-FOLD SUPERFAMILY PROTEIN"/>
    <property type="match status" value="1"/>
</dbReference>
<dbReference type="NCBIfam" id="NF004845">
    <property type="entry name" value="PRK06196.1"/>
    <property type="match status" value="1"/>
</dbReference>
<dbReference type="InterPro" id="IPR036291">
    <property type="entry name" value="NAD(P)-bd_dom_sf"/>
</dbReference>
<dbReference type="SUPFAM" id="SSF51735">
    <property type="entry name" value="NAD(P)-binding Rossmann-fold domains"/>
    <property type="match status" value="1"/>
</dbReference>
<sequence length="317" mass="33983">MPLTSPFSARATALEVIAGHDLRGQTALITGGASGIGLETTRALLRAGAHVFVAVRDPQRAAAALAGLEARSGQLEVITLDLGSLASVRMAAANVLSRAPRLQLLITNAGTMATPFGQTADGFETQFGTNHLGHFLLTTTLMPALLAGAPSRVVALSSIGHRRSNVHFDDPNYRKRPYEKWEAYGQSKTANVLFAVELTRRYGPQGVTANAVHPGGIMTNLQRFLPREEQIAMGWMDEHGHLNPGFKTPEQGAATSVWAAVGPELNGVGGLYLEDVREAFPFDPAQPFSGYMPYARDPEGAERLWTLSESLIADAER</sequence>
<dbReference type="PRINTS" id="PR00081">
    <property type="entry name" value="GDHRDH"/>
</dbReference>
<dbReference type="EMBL" id="FWWU01000002">
    <property type="protein sequence ID" value="SMB78202.1"/>
    <property type="molecule type" value="Genomic_DNA"/>
</dbReference>
<dbReference type="CDD" id="cd05327">
    <property type="entry name" value="retinol-DH_like_SDR_c_like"/>
    <property type="match status" value="1"/>
</dbReference>
<comment type="similarity">
    <text evidence="1">Belongs to the short-chain dehydrogenases/reductases (SDR) family.</text>
</comment>
<dbReference type="Proteomes" id="UP000192582">
    <property type="component" value="Unassembled WGS sequence"/>
</dbReference>
<dbReference type="Gene3D" id="3.40.50.720">
    <property type="entry name" value="NAD(P)-binding Rossmann-like Domain"/>
    <property type="match status" value="1"/>
</dbReference>
<evidence type="ECO:0000256" key="1">
    <source>
        <dbReference type="ARBA" id="ARBA00006484"/>
    </source>
</evidence>
<accession>A0A1W1UAZ1</accession>
<dbReference type="FunFam" id="3.40.50.720:FF:000594">
    <property type="entry name" value="Short-chain oxidoreductase"/>
    <property type="match status" value="1"/>
</dbReference>
<protein>
    <recommendedName>
        <fullName evidence="3">Probable oxidoreductase</fullName>
    </recommendedName>
</protein>
<dbReference type="RefSeq" id="WP_084045140.1">
    <property type="nucleotide sequence ID" value="NZ_FWWU01000002.1"/>
</dbReference>
<dbReference type="PANTHER" id="PTHR24320">
    <property type="entry name" value="RETINOL DEHYDROGENASE"/>
    <property type="match status" value="1"/>
</dbReference>
<keyword evidence="5" id="KW-1185">Reference proteome</keyword>
<dbReference type="OrthoDB" id="9809821at2"/>
<evidence type="ECO:0000256" key="3">
    <source>
        <dbReference type="ARBA" id="ARBA00071493"/>
    </source>
</evidence>
<gene>
    <name evidence="4" type="ORF">SAMN00790413_06546</name>
</gene>
<evidence type="ECO:0000313" key="4">
    <source>
        <dbReference type="EMBL" id="SMB78202.1"/>
    </source>
</evidence>
<evidence type="ECO:0000313" key="5">
    <source>
        <dbReference type="Proteomes" id="UP000192582"/>
    </source>
</evidence>
<dbReference type="Pfam" id="PF00106">
    <property type="entry name" value="adh_short"/>
    <property type="match status" value="1"/>
</dbReference>
<name>A0A1W1UAZ1_9DEIO</name>
<proteinExistence type="inferred from homology"/>
<dbReference type="InterPro" id="IPR002347">
    <property type="entry name" value="SDR_fam"/>
</dbReference>
<keyword evidence="2" id="KW-0560">Oxidoreductase</keyword>
<dbReference type="AlphaFoldDB" id="A0A1W1UAZ1"/>
<dbReference type="GO" id="GO:0016491">
    <property type="term" value="F:oxidoreductase activity"/>
    <property type="evidence" value="ECO:0007669"/>
    <property type="project" value="UniProtKB-KW"/>
</dbReference>
<reference evidence="4 5" key="1">
    <citation type="submission" date="2017-04" db="EMBL/GenBank/DDBJ databases">
        <authorList>
            <person name="Afonso C.L."/>
            <person name="Miller P.J."/>
            <person name="Scott M.A."/>
            <person name="Spackman E."/>
            <person name="Goraichik I."/>
            <person name="Dimitrov K.M."/>
            <person name="Suarez D.L."/>
            <person name="Swayne D.E."/>
        </authorList>
    </citation>
    <scope>NUCLEOTIDE SEQUENCE [LARGE SCALE GENOMIC DNA]</scope>
    <source>
        <strain evidence="4 5">KR-140</strain>
    </source>
</reference>
<evidence type="ECO:0000256" key="2">
    <source>
        <dbReference type="ARBA" id="ARBA00023002"/>
    </source>
</evidence>